<organism evidence="3 4">
    <name type="scientific">Euphydryas editha</name>
    <name type="common">Edith's checkerspot</name>
    <dbReference type="NCBI Taxonomy" id="104508"/>
    <lineage>
        <taxon>Eukaryota</taxon>
        <taxon>Metazoa</taxon>
        <taxon>Ecdysozoa</taxon>
        <taxon>Arthropoda</taxon>
        <taxon>Hexapoda</taxon>
        <taxon>Insecta</taxon>
        <taxon>Pterygota</taxon>
        <taxon>Neoptera</taxon>
        <taxon>Endopterygota</taxon>
        <taxon>Lepidoptera</taxon>
        <taxon>Glossata</taxon>
        <taxon>Ditrysia</taxon>
        <taxon>Papilionoidea</taxon>
        <taxon>Nymphalidae</taxon>
        <taxon>Nymphalinae</taxon>
        <taxon>Euphydryas</taxon>
    </lineage>
</organism>
<proteinExistence type="predicted"/>
<feature type="region of interest" description="Disordered" evidence="1">
    <location>
        <begin position="23"/>
        <end position="66"/>
    </location>
</feature>
<keyword evidence="2" id="KW-0732">Signal</keyword>
<protein>
    <recommendedName>
        <fullName evidence="5">Secreted protein</fullName>
    </recommendedName>
</protein>
<feature type="compositionally biased region" description="Low complexity" evidence="1">
    <location>
        <begin position="36"/>
        <end position="61"/>
    </location>
</feature>
<dbReference type="AlphaFoldDB" id="A0AAU9VBA0"/>
<evidence type="ECO:0000256" key="2">
    <source>
        <dbReference type="SAM" id="SignalP"/>
    </source>
</evidence>
<evidence type="ECO:0008006" key="5">
    <source>
        <dbReference type="Google" id="ProtNLM"/>
    </source>
</evidence>
<reference evidence="3" key="1">
    <citation type="submission" date="2022-03" db="EMBL/GenBank/DDBJ databases">
        <authorList>
            <person name="Tunstrom K."/>
        </authorList>
    </citation>
    <scope>NUCLEOTIDE SEQUENCE</scope>
</reference>
<sequence length="89" mass="9763">MLTLVFAVWSAARALGWSFEAAATSPENEEGPVLPRLRSARASSDLSTLSTTTTSSSQTSSGDYSKRSTHRYNATLLKDTQLLLTYRYI</sequence>
<dbReference type="Proteomes" id="UP001153954">
    <property type="component" value="Unassembled WGS sequence"/>
</dbReference>
<dbReference type="EMBL" id="CAKOGL010000030">
    <property type="protein sequence ID" value="CAH2107461.1"/>
    <property type="molecule type" value="Genomic_DNA"/>
</dbReference>
<feature type="chain" id="PRO_5043807192" description="Secreted protein" evidence="2">
    <location>
        <begin position="17"/>
        <end position="89"/>
    </location>
</feature>
<evidence type="ECO:0000256" key="1">
    <source>
        <dbReference type="SAM" id="MobiDB-lite"/>
    </source>
</evidence>
<name>A0AAU9VBA0_EUPED</name>
<keyword evidence="4" id="KW-1185">Reference proteome</keyword>
<feature type="signal peptide" evidence="2">
    <location>
        <begin position="1"/>
        <end position="16"/>
    </location>
</feature>
<comment type="caution">
    <text evidence="3">The sequence shown here is derived from an EMBL/GenBank/DDBJ whole genome shotgun (WGS) entry which is preliminary data.</text>
</comment>
<evidence type="ECO:0000313" key="4">
    <source>
        <dbReference type="Proteomes" id="UP001153954"/>
    </source>
</evidence>
<evidence type="ECO:0000313" key="3">
    <source>
        <dbReference type="EMBL" id="CAH2107461.1"/>
    </source>
</evidence>
<accession>A0AAU9VBA0</accession>
<gene>
    <name evidence="3" type="ORF">EEDITHA_LOCUS21500</name>
</gene>